<evidence type="ECO:0000256" key="3">
    <source>
        <dbReference type="ARBA" id="ARBA00023235"/>
    </source>
</evidence>
<dbReference type="GO" id="GO:0003755">
    <property type="term" value="F:peptidyl-prolyl cis-trans isomerase activity"/>
    <property type="evidence" value="ECO:0007669"/>
    <property type="project" value="UniProtKB-UniRule"/>
</dbReference>
<organism evidence="9 10">
    <name type="scientific">Pythium oligandrum</name>
    <name type="common">Mycoparasitic fungus</name>
    <dbReference type="NCBI Taxonomy" id="41045"/>
    <lineage>
        <taxon>Eukaryota</taxon>
        <taxon>Sar</taxon>
        <taxon>Stramenopiles</taxon>
        <taxon>Oomycota</taxon>
        <taxon>Peronosporomycetes</taxon>
        <taxon>Pythiales</taxon>
        <taxon>Pythiaceae</taxon>
        <taxon>Pythium</taxon>
    </lineage>
</organism>
<dbReference type="PROSITE" id="PS50198">
    <property type="entry name" value="PPIC_PPIASE_2"/>
    <property type="match status" value="1"/>
</dbReference>
<name>A0A8K1FIB4_PYTOL</name>
<feature type="domain" description="PpiC" evidence="8">
    <location>
        <begin position="67"/>
        <end position="186"/>
    </location>
</feature>
<dbReference type="GO" id="GO:0005634">
    <property type="term" value="C:nucleus"/>
    <property type="evidence" value="ECO:0007669"/>
    <property type="project" value="TreeGrafter"/>
</dbReference>
<dbReference type="InterPro" id="IPR036020">
    <property type="entry name" value="WW_dom_sf"/>
</dbReference>
<keyword evidence="2 4" id="KW-0697">Rotamase</keyword>
<evidence type="ECO:0000256" key="1">
    <source>
        <dbReference type="ARBA" id="ARBA00000971"/>
    </source>
</evidence>
<dbReference type="GO" id="GO:0060255">
    <property type="term" value="P:regulation of macromolecule metabolic process"/>
    <property type="evidence" value="ECO:0007669"/>
    <property type="project" value="UniProtKB-ARBA"/>
</dbReference>
<dbReference type="PANTHER" id="PTHR10657">
    <property type="entry name" value="PEPTIDYL-PROLYL CIS-TRANS ISOMERASE"/>
    <property type="match status" value="1"/>
</dbReference>
<protein>
    <recommendedName>
        <fullName evidence="5">Peptidyl-prolyl cis-trans isomerase</fullName>
        <ecNumber evidence="5">5.2.1.8</ecNumber>
    </recommendedName>
</protein>
<dbReference type="EC" id="5.2.1.8" evidence="5"/>
<feature type="region of interest" description="Disordered" evidence="6">
    <location>
        <begin position="42"/>
        <end position="68"/>
    </location>
</feature>
<dbReference type="InterPro" id="IPR046357">
    <property type="entry name" value="PPIase_dom_sf"/>
</dbReference>
<dbReference type="CDD" id="cd00201">
    <property type="entry name" value="WW"/>
    <property type="match status" value="1"/>
</dbReference>
<dbReference type="SUPFAM" id="SSF54534">
    <property type="entry name" value="FKBP-like"/>
    <property type="match status" value="1"/>
</dbReference>
<dbReference type="InterPro" id="IPR001202">
    <property type="entry name" value="WW_dom"/>
</dbReference>
<dbReference type="GO" id="GO:0005829">
    <property type="term" value="C:cytosol"/>
    <property type="evidence" value="ECO:0007669"/>
    <property type="project" value="TreeGrafter"/>
</dbReference>
<evidence type="ECO:0000256" key="4">
    <source>
        <dbReference type="PROSITE-ProRule" id="PRU00278"/>
    </source>
</evidence>
<evidence type="ECO:0000259" key="7">
    <source>
        <dbReference type="PROSITE" id="PS50020"/>
    </source>
</evidence>
<comment type="caution">
    <text evidence="9">The sequence shown here is derived from an EMBL/GenBank/DDBJ whole genome shotgun (WGS) entry which is preliminary data.</text>
</comment>
<evidence type="ECO:0000256" key="2">
    <source>
        <dbReference type="ARBA" id="ARBA00023110"/>
    </source>
</evidence>
<sequence>MSKDAKELPKGWKEVESKSRPGKTYFLHLKTGEKTWKLSHVHAKEREFRHKKAKSSSAHKDKKPSGPDTVHALHILIKHAGSRRPSSWRQENITRSKSVAIAKMEGIRDKLAARVKENPETLRELFEEIAKEESDCSSAKRGGDLGPFGRKKMTPSFEKAAFALKVGELSDLVESDSGVHVILRIA</sequence>
<evidence type="ECO:0000313" key="9">
    <source>
        <dbReference type="EMBL" id="TMW63646.1"/>
    </source>
</evidence>
<dbReference type="InterPro" id="IPR051370">
    <property type="entry name" value="PPIase_Pin1"/>
</dbReference>
<evidence type="ECO:0000256" key="6">
    <source>
        <dbReference type="SAM" id="MobiDB-lite"/>
    </source>
</evidence>
<keyword evidence="3 4" id="KW-0413">Isomerase</keyword>
<accession>A0A8K1FIB4</accession>
<dbReference type="FunFam" id="3.10.50.40:FF:000057">
    <property type="entry name" value="Peptidyl-prolyl cis-trans isomerase"/>
    <property type="match status" value="1"/>
</dbReference>
<dbReference type="AlphaFoldDB" id="A0A8K1FIB4"/>
<dbReference type="InterPro" id="IPR000297">
    <property type="entry name" value="PPIase_PpiC"/>
</dbReference>
<dbReference type="GO" id="GO:0080090">
    <property type="term" value="P:regulation of primary metabolic process"/>
    <property type="evidence" value="ECO:0007669"/>
    <property type="project" value="UniProtKB-ARBA"/>
</dbReference>
<dbReference type="OrthoDB" id="2530521at2759"/>
<dbReference type="EMBL" id="SPLM01000072">
    <property type="protein sequence ID" value="TMW63646.1"/>
    <property type="molecule type" value="Genomic_DNA"/>
</dbReference>
<dbReference type="Gene3D" id="3.10.50.40">
    <property type="match status" value="1"/>
</dbReference>
<evidence type="ECO:0000256" key="5">
    <source>
        <dbReference type="RuleBase" id="RU363014"/>
    </source>
</evidence>
<dbReference type="SUPFAM" id="SSF51045">
    <property type="entry name" value="WW domain"/>
    <property type="match status" value="1"/>
</dbReference>
<evidence type="ECO:0000313" key="10">
    <source>
        <dbReference type="Proteomes" id="UP000794436"/>
    </source>
</evidence>
<comment type="catalytic activity">
    <reaction evidence="1 5">
        <text>[protein]-peptidylproline (omega=180) = [protein]-peptidylproline (omega=0)</text>
        <dbReference type="Rhea" id="RHEA:16237"/>
        <dbReference type="Rhea" id="RHEA-COMP:10747"/>
        <dbReference type="Rhea" id="RHEA-COMP:10748"/>
        <dbReference type="ChEBI" id="CHEBI:83833"/>
        <dbReference type="ChEBI" id="CHEBI:83834"/>
        <dbReference type="EC" id="5.2.1.8"/>
    </reaction>
</comment>
<keyword evidence="10" id="KW-1185">Reference proteome</keyword>
<dbReference type="PROSITE" id="PS50020">
    <property type="entry name" value="WW_DOMAIN_2"/>
    <property type="match status" value="1"/>
</dbReference>
<gene>
    <name evidence="9" type="ORF">Poli38472_002587</name>
</gene>
<dbReference type="Proteomes" id="UP000794436">
    <property type="component" value="Unassembled WGS sequence"/>
</dbReference>
<proteinExistence type="predicted"/>
<dbReference type="Gene3D" id="2.20.70.10">
    <property type="match status" value="1"/>
</dbReference>
<dbReference type="Pfam" id="PF00639">
    <property type="entry name" value="Rotamase"/>
    <property type="match status" value="1"/>
</dbReference>
<evidence type="ECO:0000259" key="8">
    <source>
        <dbReference type="PROSITE" id="PS50198"/>
    </source>
</evidence>
<feature type="domain" description="WW" evidence="7">
    <location>
        <begin position="6"/>
        <end position="41"/>
    </location>
</feature>
<reference evidence="9" key="1">
    <citation type="submission" date="2019-03" db="EMBL/GenBank/DDBJ databases">
        <title>Long read genome sequence of the mycoparasitic Pythium oligandrum ATCC 38472 isolated from sugarbeet rhizosphere.</title>
        <authorList>
            <person name="Gaulin E."/>
        </authorList>
    </citation>
    <scope>NUCLEOTIDE SEQUENCE</scope>
    <source>
        <strain evidence="9">ATCC 38472_TT</strain>
    </source>
</reference>
<dbReference type="PANTHER" id="PTHR10657:SF4">
    <property type="entry name" value="PEPTIDYL-PROLYL CIS-TRANS ISOMERASE-RELATED"/>
    <property type="match status" value="1"/>
</dbReference>